<gene>
    <name evidence="1" type="ORF">NP493_1158g00028</name>
</gene>
<sequence>MTSTVTDSFTVTANVHRADVPNEAADDVVTASVSLSAENVSYTTCSNCEDVSDRTEKKLEYGDGAGKLPDPYLMHVGWQNDPSLWPDLTFGDIYQYLINTPGMFSRESMKANKSLDTYRLGEVGSHVAALLFKMEIAVKMGLTKTSSTSEACKWNASFRKQLEPLTLQEMAETGLLRGNRKRPVASSYPLDRATC</sequence>
<name>A0AAD9NH90_RIDPI</name>
<dbReference type="AlphaFoldDB" id="A0AAD9NH90"/>
<dbReference type="PANTHER" id="PTHR47526">
    <property type="entry name" value="ATP-DEPENDENT DNA HELICASE"/>
    <property type="match status" value="1"/>
</dbReference>
<accession>A0AAD9NH90</accession>
<keyword evidence="2" id="KW-1185">Reference proteome</keyword>
<evidence type="ECO:0000313" key="2">
    <source>
        <dbReference type="Proteomes" id="UP001209878"/>
    </source>
</evidence>
<organism evidence="1 2">
    <name type="scientific">Ridgeia piscesae</name>
    <name type="common">Tubeworm</name>
    <dbReference type="NCBI Taxonomy" id="27915"/>
    <lineage>
        <taxon>Eukaryota</taxon>
        <taxon>Metazoa</taxon>
        <taxon>Spiralia</taxon>
        <taxon>Lophotrochozoa</taxon>
        <taxon>Annelida</taxon>
        <taxon>Polychaeta</taxon>
        <taxon>Sedentaria</taxon>
        <taxon>Canalipalpata</taxon>
        <taxon>Sabellida</taxon>
        <taxon>Siboglinidae</taxon>
        <taxon>Ridgeia</taxon>
    </lineage>
</organism>
<protein>
    <submittedName>
        <fullName evidence="1">Uncharacterized protein</fullName>
    </submittedName>
</protein>
<dbReference type="EMBL" id="JAODUO010001157">
    <property type="protein sequence ID" value="KAK2170212.1"/>
    <property type="molecule type" value="Genomic_DNA"/>
</dbReference>
<dbReference type="Proteomes" id="UP001209878">
    <property type="component" value="Unassembled WGS sequence"/>
</dbReference>
<evidence type="ECO:0000313" key="1">
    <source>
        <dbReference type="EMBL" id="KAK2170212.1"/>
    </source>
</evidence>
<reference evidence="1" key="1">
    <citation type="journal article" date="2023" name="Mol. Biol. Evol.">
        <title>Third-Generation Sequencing Reveals the Adaptive Role of the Epigenome in Three Deep-Sea Polychaetes.</title>
        <authorList>
            <person name="Perez M."/>
            <person name="Aroh O."/>
            <person name="Sun Y."/>
            <person name="Lan Y."/>
            <person name="Juniper S.K."/>
            <person name="Young C.R."/>
            <person name="Angers B."/>
            <person name="Qian P.Y."/>
        </authorList>
    </citation>
    <scope>NUCLEOTIDE SEQUENCE</scope>
    <source>
        <strain evidence="1">R07B-5</strain>
    </source>
</reference>
<proteinExistence type="predicted"/>
<comment type="caution">
    <text evidence="1">The sequence shown here is derived from an EMBL/GenBank/DDBJ whole genome shotgun (WGS) entry which is preliminary data.</text>
</comment>
<dbReference type="PANTHER" id="PTHR47526:SF3">
    <property type="entry name" value="PHD-TYPE DOMAIN-CONTAINING PROTEIN"/>
    <property type="match status" value="1"/>
</dbReference>